<keyword evidence="3" id="KW-1185">Reference proteome</keyword>
<organism evidence="2 3">
    <name type="scientific">Nephila pilipes</name>
    <name type="common">Giant wood spider</name>
    <name type="synonym">Nephila maculata</name>
    <dbReference type="NCBI Taxonomy" id="299642"/>
    <lineage>
        <taxon>Eukaryota</taxon>
        <taxon>Metazoa</taxon>
        <taxon>Ecdysozoa</taxon>
        <taxon>Arthropoda</taxon>
        <taxon>Chelicerata</taxon>
        <taxon>Arachnida</taxon>
        <taxon>Araneae</taxon>
        <taxon>Araneomorphae</taxon>
        <taxon>Entelegynae</taxon>
        <taxon>Araneoidea</taxon>
        <taxon>Nephilidae</taxon>
        <taxon>Nephila</taxon>
    </lineage>
</organism>
<comment type="caution">
    <text evidence="2">The sequence shown here is derived from an EMBL/GenBank/DDBJ whole genome shotgun (WGS) entry which is preliminary data.</text>
</comment>
<reference evidence="2" key="1">
    <citation type="submission" date="2020-08" db="EMBL/GenBank/DDBJ databases">
        <title>Multicomponent nature underlies the extraordinary mechanical properties of spider dragline silk.</title>
        <authorList>
            <person name="Kono N."/>
            <person name="Nakamura H."/>
            <person name="Mori M."/>
            <person name="Yoshida Y."/>
            <person name="Ohtoshi R."/>
            <person name="Malay A.D."/>
            <person name="Moran D.A.P."/>
            <person name="Tomita M."/>
            <person name="Numata K."/>
            <person name="Arakawa K."/>
        </authorList>
    </citation>
    <scope>NUCLEOTIDE SEQUENCE</scope>
</reference>
<feature type="chain" id="PRO_5036474433" description="Secreted protein" evidence="1">
    <location>
        <begin position="21"/>
        <end position="54"/>
    </location>
</feature>
<proteinExistence type="predicted"/>
<evidence type="ECO:0000256" key="1">
    <source>
        <dbReference type="SAM" id="SignalP"/>
    </source>
</evidence>
<accession>A0A8X6QJG8</accession>
<evidence type="ECO:0008006" key="4">
    <source>
        <dbReference type="Google" id="ProtNLM"/>
    </source>
</evidence>
<feature type="non-terminal residue" evidence="2">
    <location>
        <position position="1"/>
    </location>
</feature>
<protein>
    <recommendedName>
        <fullName evidence="4">Secreted protein</fullName>
    </recommendedName>
</protein>
<evidence type="ECO:0000313" key="3">
    <source>
        <dbReference type="Proteomes" id="UP000887013"/>
    </source>
</evidence>
<dbReference type="EMBL" id="BMAW01127671">
    <property type="protein sequence ID" value="GFU22131.1"/>
    <property type="molecule type" value="Genomic_DNA"/>
</dbReference>
<sequence>LYNVTIFVVLFLCIFALSSGGPADSRVLWCPIDVAGSLETSTDTCGNSQSREGR</sequence>
<dbReference type="AlphaFoldDB" id="A0A8X6QJG8"/>
<name>A0A8X6QJG8_NEPPI</name>
<gene>
    <name evidence="2" type="ORF">NPIL_13341</name>
</gene>
<feature type="signal peptide" evidence="1">
    <location>
        <begin position="1"/>
        <end position="20"/>
    </location>
</feature>
<dbReference type="Proteomes" id="UP000887013">
    <property type="component" value="Unassembled WGS sequence"/>
</dbReference>
<evidence type="ECO:0000313" key="2">
    <source>
        <dbReference type="EMBL" id="GFU22131.1"/>
    </source>
</evidence>
<keyword evidence="1" id="KW-0732">Signal</keyword>